<dbReference type="InterPro" id="IPR027417">
    <property type="entry name" value="P-loop_NTPase"/>
</dbReference>
<dbReference type="Proteomes" id="UP000265614">
    <property type="component" value="Unassembled WGS sequence"/>
</dbReference>
<sequence length="638" mass="66011">MAGTTGTTGRTGTAGATGDGTTGAARAGTTGAAGAGPTGPAGSSPLDRRPRRERLRERARRHERPLVALLAALLLAAWLGGSALVADGPHPREVPLDAALRAATAAEEVSYEEGPGRLVVTAPDGAQVVSAVPRAGAEEVLDRLLDARVPVEVEPAGLSPTDVLLPLLPVLLLLAVLVVVLRRQGGALGLSGGKRLPAEVPTTRFDDVIGAEETVAELREVVTFLHDPGAFAALGARMPRGLLFSGPPGTGKTLLARALAGEAGVPVFIVSGSEFVEVFAGKGAARVRELFAQARKHPAAIVFLDEIDAVGRRRTEGGGSGADGEAERTLNQLLVELDGFGERGHLVVIGATNRPEMLDPALTRPGRFDRTVAVGLPDRRAREGLLRHYAAGKVVADDVDWALLSRRTPGMSGAQLEQLLNEAALEAVRTGAARVDGDHVATALATVALGKASRHALVSERDRAVTAWHEAGHTLCALLLPGAHPPVQVSIVPRGHAGGVTWMAGSDDAFLARSAAHAQLAVALGGRAAEELLLDGDPTTGAHNDLESATSLATSLVARYGLAGTLAVHDGPPTDAVRARVEELLVDALERARTLLREHRALLDALAELLLLEEDVEHAAVAALARAHGVEAVNVPGR</sequence>
<comment type="similarity">
    <text evidence="15">Belongs to the AAA ATPase family.</text>
</comment>
<evidence type="ECO:0000313" key="20">
    <source>
        <dbReference type="EMBL" id="RJK97953.1"/>
    </source>
</evidence>
<evidence type="ECO:0000256" key="2">
    <source>
        <dbReference type="ARBA" id="ARBA00004141"/>
    </source>
</evidence>
<dbReference type="PROSITE" id="PS00674">
    <property type="entry name" value="AAA"/>
    <property type="match status" value="1"/>
</dbReference>
<keyword evidence="9" id="KW-0862">Zinc</keyword>
<evidence type="ECO:0000256" key="6">
    <source>
        <dbReference type="ARBA" id="ARBA00022723"/>
    </source>
</evidence>
<keyword evidence="7 15" id="KW-0547">Nucleotide-binding</keyword>
<keyword evidence="5 18" id="KW-0812">Transmembrane</keyword>
<comment type="similarity">
    <text evidence="3">In the C-terminal section; belongs to the peptidase M41 family.</text>
</comment>
<feature type="domain" description="AAA+ ATPase" evidence="19">
    <location>
        <begin position="238"/>
        <end position="378"/>
    </location>
</feature>
<dbReference type="Pfam" id="PF17862">
    <property type="entry name" value="AAA_lid_3"/>
    <property type="match status" value="1"/>
</dbReference>
<dbReference type="Gene3D" id="1.20.58.760">
    <property type="entry name" value="Peptidase M41"/>
    <property type="match status" value="1"/>
</dbReference>
<feature type="compositionally biased region" description="Basic and acidic residues" evidence="17">
    <location>
        <begin position="46"/>
        <end position="56"/>
    </location>
</feature>
<evidence type="ECO:0000256" key="16">
    <source>
        <dbReference type="SAM" id="Coils"/>
    </source>
</evidence>
<comment type="cofactor">
    <cofactor evidence="1">
        <name>Zn(2+)</name>
        <dbReference type="ChEBI" id="CHEBI:29105"/>
    </cofactor>
</comment>
<dbReference type="InterPro" id="IPR003593">
    <property type="entry name" value="AAA+_ATPase"/>
</dbReference>
<dbReference type="Pfam" id="PF00004">
    <property type="entry name" value="AAA"/>
    <property type="match status" value="1"/>
</dbReference>
<accession>A0A3A3Z4Q6</accession>
<feature type="coiled-coil region" evidence="16">
    <location>
        <begin position="578"/>
        <end position="609"/>
    </location>
</feature>
<evidence type="ECO:0000256" key="11">
    <source>
        <dbReference type="ARBA" id="ARBA00022946"/>
    </source>
</evidence>
<evidence type="ECO:0000313" key="21">
    <source>
        <dbReference type="Proteomes" id="UP000265614"/>
    </source>
</evidence>
<dbReference type="GO" id="GO:0005524">
    <property type="term" value="F:ATP binding"/>
    <property type="evidence" value="ECO:0007669"/>
    <property type="project" value="UniProtKB-KW"/>
</dbReference>
<dbReference type="OrthoDB" id="9809379at2"/>
<organism evidence="20 21">
    <name type="scientific">Vallicoccus soli</name>
    <dbReference type="NCBI Taxonomy" id="2339232"/>
    <lineage>
        <taxon>Bacteria</taxon>
        <taxon>Bacillati</taxon>
        <taxon>Actinomycetota</taxon>
        <taxon>Actinomycetes</taxon>
        <taxon>Motilibacterales</taxon>
        <taxon>Vallicoccaceae</taxon>
        <taxon>Vallicoccus</taxon>
    </lineage>
</organism>
<dbReference type="GO" id="GO:0004222">
    <property type="term" value="F:metalloendopeptidase activity"/>
    <property type="evidence" value="ECO:0007669"/>
    <property type="project" value="InterPro"/>
</dbReference>
<evidence type="ECO:0000256" key="4">
    <source>
        <dbReference type="ARBA" id="ARBA00022670"/>
    </source>
</evidence>
<evidence type="ECO:0000256" key="14">
    <source>
        <dbReference type="ARBA" id="ARBA00023136"/>
    </source>
</evidence>
<keyword evidence="6" id="KW-0479">Metal-binding</keyword>
<keyword evidence="4" id="KW-0645">Protease</keyword>
<evidence type="ECO:0000256" key="18">
    <source>
        <dbReference type="SAM" id="Phobius"/>
    </source>
</evidence>
<evidence type="ECO:0000256" key="13">
    <source>
        <dbReference type="ARBA" id="ARBA00023049"/>
    </source>
</evidence>
<keyword evidence="11" id="KW-0809">Transit peptide</keyword>
<feature type="region of interest" description="Disordered" evidence="17">
    <location>
        <begin position="1"/>
        <end position="59"/>
    </location>
</feature>
<keyword evidence="8" id="KW-0378">Hydrolase</keyword>
<dbReference type="GO" id="GO:0046872">
    <property type="term" value="F:metal ion binding"/>
    <property type="evidence" value="ECO:0007669"/>
    <property type="project" value="UniProtKB-KW"/>
</dbReference>
<dbReference type="AlphaFoldDB" id="A0A3A3Z4Q6"/>
<evidence type="ECO:0000259" key="19">
    <source>
        <dbReference type="SMART" id="SM00382"/>
    </source>
</evidence>
<feature type="transmembrane region" description="Helical" evidence="18">
    <location>
        <begin position="66"/>
        <end position="86"/>
    </location>
</feature>
<keyword evidence="13" id="KW-0482">Metalloprotease</keyword>
<dbReference type="GO" id="GO:0006508">
    <property type="term" value="P:proteolysis"/>
    <property type="evidence" value="ECO:0007669"/>
    <property type="project" value="UniProtKB-KW"/>
</dbReference>
<dbReference type="Gene3D" id="3.40.50.300">
    <property type="entry name" value="P-loop containing nucleotide triphosphate hydrolases"/>
    <property type="match status" value="1"/>
</dbReference>
<evidence type="ECO:0000256" key="8">
    <source>
        <dbReference type="ARBA" id="ARBA00022801"/>
    </source>
</evidence>
<dbReference type="GO" id="GO:0005886">
    <property type="term" value="C:plasma membrane"/>
    <property type="evidence" value="ECO:0007669"/>
    <property type="project" value="TreeGrafter"/>
</dbReference>
<evidence type="ECO:0000256" key="9">
    <source>
        <dbReference type="ARBA" id="ARBA00022833"/>
    </source>
</evidence>
<evidence type="ECO:0000256" key="17">
    <source>
        <dbReference type="SAM" id="MobiDB-lite"/>
    </source>
</evidence>
<proteinExistence type="inferred from homology"/>
<comment type="subcellular location">
    <subcellularLocation>
        <location evidence="2">Membrane</location>
        <topology evidence="2">Multi-pass membrane protein</topology>
    </subcellularLocation>
</comment>
<keyword evidence="16" id="KW-0175">Coiled coil</keyword>
<dbReference type="SUPFAM" id="SSF140990">
    <property type="entry name" value="FtsH protease domain-like"/>
    <property type="match status" value="1"/>
</dbReference>
<dbReference type="InterPro" id="IPR037219">
    <property type="entry name" value="Peptidase_M41-like"/>
</dbReference>
<dbReference type="PANTHER" id="PTHR23076:SF97">
    <property type="entry name" value="ATP-DEPENDENT ZINC METALLOPROTEASE YME1L1"/>
    <property type="match status" value="1"/>
</dbReference>
<comment type="caution">
    <text evidence="20">The sequence shown here is derived from an EMBL/GenBank/DDBJ whole genome shotgun (WGS) entry which is preliminary data.</text>
</comment>
<keyword evidence="14 18" id="KW-0472">Membrane</keyword>
<name>A0A3A3Z4Q6_9ACTN</name>
<dbReference type="Gene3D" id="1.10.8.60">
    <property type="match status" value="1"/>
</dbReference>
<evidence type="ECO:0000256" key="15">
    <source>
        <dbReference type="RuleBase" id="RU003651"/>
    </source>
</evidence>
<evidence type="ECO:0000256" key="7">
    <source>
        <dbReference type="ARBA" id="ARBA00022741"/>
    </source>
</evidence>
<evidence type="ECO:0000256" key="1">
    <source>
        <dbReference type="ARBA" id="ARBA00001947"/>
    </source>
</evidence>
<gene>
    <name evidence="20" type="ORF">D5H78_03045</name>
</gene>
<feature type="compositionally biased region" description="Low complexity" evidence="17">
    <location>
        <begin position="1"/>
        <end position="14"/>
    </location>
</feature>
<evidence type="ECO:0000256" key="10">
    <source>
        <dbReference type="ARBA" id="ARBA00022840"/>
    </source>
</evidence>
<dbReference type="InterPro" id="IPR003960">
    <property type="entry name" value="ATPase_AAA_CS"/>
</dbReference>
<dbReference type="InterPro" id="IPR003959">
    <property type="entry name" value="ATPase_AAA_core"/>
</dbReference>
<keyword evidence="12 18" id="KW-1133">Transmembrane helix</keyword>
<reference evidence="20 21" key="1">
    <citation type="submission" date="2018-09" db="EMBL/GenBank/DDBJ databases">
        <title>YIM 75000 draft genome.</title>
        <authorList>
            <person name="Tang S."/>
            <person name="Feng Y."/>
        </authorList>
    </citation>
    <scope>NUCLEOTIDE SEQUENCE [LARGE SCALE GENOMIC DNA]</scope>
    <source>
        <strain evidence="20 21">YIM 75000</strain>
    </source>
</reference>
<dbReference type="PANTHER" id="PTHR23076">
    <property type="entry name" value="METALLOPROTEASE M41 FTSH"/>
    <property type="match status" value="1"/>
</dbReference>
<dbReference type="GO" id="GO:0004176">
    <property type="term" value="F:ATP-dependent peptidase activity"/>
    <property type="evidence" value="ECO:0007669"/>
    <property type="project" value="InterPro"/>
</dbReference>
<evidence type="ECO:0000256" key="12">
    <source>
        <dbReference type="ARBA" id="ARBA00022989"/>
    </source>
</evidence>
<dbReference type="SMART" id="SM00382">
    <property type="entry name" value="AAA"/>
    <property type="match status" value="1"/>
</dbReference>
<dbReference type="GO" id="GO:0016887">
    <property type="term" value="F:ATP hydrolysis activity"/>
    <property type="evidence" value="ECO:0007669"/>
    <property type="project" value="InterPro"/>
</dbReference>
<keyword evidence="10 15" id="KW-0067">ATP-binding</keyword>
<dbReference type="InterPro" id="IPR041569">
    <property type="entry name" value="AAA_lid_3"/>
</dbReference>
<dbReference type="RefSeq" id="WP_119948880.1">
    <property type="nucleotide sequence ID" value="NZ_QZEZ01000001.1"/>
</dbReference>
<keyword evidence="21" id="KW-1185">Reference proteome</keyword>
<dbReference type="SUPFAM" id="SSF52540">
    <property type="entry name" value="P-loop containing nucleoside triphosphate hydrolases"/>
    <property type="match status" value="1"/>
</dbReference>
<dbReference type="CDD" id="cd19501">
    <property type="entry name" value="RecA-like_FtsH"/>
    <property type="match status" value="1"/>
</dbReference>
<dbReference type="GO" id="GO:0030163">
    <property type="term" value="P:protein catabolic process"/>
    <property type="evidence" value="ECO:0007669"/>
    <property type="project" value="TreeGrafter"/>
</dbReference>
<evidence type="ECO:0000256" key="5">
    <source>
        <dbReference type="ARBA" id="ARBA00022692"/>
    </source>
</evidence>
<dbReference type="FunFam" id="3.40.50.300:FF:000277">
    <property type="entry name" value="ATP-dependent zinc metalloprotease FtsH"/>
    <property type="match status" value="1"/>
</dbReference>
<dbReference type="InterPro" id="IPR000642">
    <property type="entry name" value="Peptidase_M41"/>
</dbReference>
<dbReference type="Pfam" id="PF01434">
    <property type="entry name" value="Peptidase_M41"/>
    <property type="match status" value="1"/>
</dbReference>
<protein>
    <submittedName>
        <fullName evidence="20">AAA family ATPase</fullName>
    </submittedName>
</protein>
<evidence type="ECO:0000256" key="3">
    <source>
        <dbReference type="ARBA" id="ARBA00010044"/>
    </source>
</evidence>
<dbReference type="EMBL" id="QZEZ01000001">
    <property type="protein sequence ID" value="RJK97953.1"/>
    <property type="molecule type" value="Genomic_DNA"/>
</dbReference>